<dbReference type="AlphaFoldDB" id="A0A4C1WZP6"/>
<name>A0A4C1WZP6_EUMVA</name>
<gene>
    <name evidence="1" type="ORF">EVAR_34398_1</name>
</gene>
<dbReference type="EMBL" id="BGZK01000672">
    <property type="protein sequence ID" value="GBP55564.1"/>
    <property type="molecule type" value="Genomic_DNA"/>
</dbReference>
<evidence type="ECO:0000313" key="2">
    <source>
        <dbReference type="Proteomes" id="UP000299102"/>
    </source>
</evidence>
<organism evidence="1 2">
    <name type="scientific">Eumeta variegata</name>
    <name type="common">Bagworm moth</name>
    <name type="synonym">Eumeta japonica</name>
    <dbReference type="NCBI Taxonomy" id="151549"/>
    <lineage>
        <taxon>Eukaryota</taxon>
        <taxon>Metazoa</taxon>
        <taxon>Ecdysozoa</taxon>
        <taxon>Arthropoda</taxon>
        <taxon>Hexapoda</taxon>
        <taxon>Insecta</taxon>
        <taxon>Pterygota</taxon>
        <taxon>Neoptera</taxon>
        <taxon>Endopterygota</taxon>
        <taxon>Lepidoptera</taxon>
        <taxon>Glossata</taxon>
        <taxon>Ditrysia</taxon>
        <taxon>Tineoidea</taxon>
        <taxon>Psychidae</taxon>
        <taxon>Oiketicinae</taxon>
        <taxon>Eumeta</taxon>
    </lineage>
</organism>
<comment type="caution">
    <text evidence="1">The sequence shown here is derived from an EMBL/GenBank/DDBJ whole genome shotgun (WGS) entry which is preliminary data.</text>
</comment>
<accession>A0A4C1WZP6</accession>
<protein>
    <submittedName>
        <fullName evidence="1">Uncharacterized protein</fullName>
    </submittedName>
</protein>
<dbReference type="Proteomes" id="UP000299102">
    <property type="component" value="Unassembled WGS sequence"/>
</dbReference>
<evidence type="ECO:0000313" key="1">
    <source>
        <dbReference type="EMBL" id="GBP55564.1"/>
    </source>
</evidence>
<sequence>MRAPKLAHPVIRRLHAAGVGAVYTKSAAVYPPRAVYDLTCGFKDLEFYQRRPSPTRGGAGGASFQDYSRGWVNFHQPRAPPPPPMPSFHKFERNSRLSVYNPYCHIFKNESMDTLSRLFFLYSNIN</sequence>
<proteinExistence type="predicted"/>
<reference evidence="1 2" key="1">
    <citation type="journal article" date="2019" name="Commun. Biol.">
        <title>The bagworm genome reveals a unique fibroin gene that provides high tensile strength.</title>
        <authorList>
            <person name="Kono N."/>
            <person name="Nakamura H."/>
            <person name="Ohtoshi R."/>
            <person name="Tomita M."/>
            <person name="Numata K."/>
            <person name="Arakawa K."/>
        </authorList>
    </citation>
    <scope>NUCLEOTIDE SEQUENCE [LARGE SCALE GENOMIC DNA]</scope>
</reference>
<keyword evidence="2" id="KW-1185">Reference proteome</keyword>